<dbReference type="CDD" id="cd09019">
    <property type="entry name" value="galactose_mutarotase_like"/>
    <property type="match status" value="1"/>
</dbReference>
<dbReference type="InterPro" id="IPR018052">
    <property type="entry name" value="Ald1_epimerase_CS"/>
</dbReference>
<dbReference type="RefSeq" id="WP_014785641.1">
    <property type="nucleotide sequence ID" value="NC_018014.1"/>
</dbReference>
<keyword evidence="10 12" id="KW-0413">Isomerase</keyword>
<dbReference type="InterPro" id="IPR011013">
    <property type="entry name" value="Gal_mutarotase_sf_dom"/>
</dbReference>
<evidence type="ECO:0000313" key="18">
    <source>
        <dbReference type="Proteomes" id="UP000006056"/>
    </source>
</evidence>
<evidence type="ECO:0000256" key="7">
    <source>
        <dbReference type="ARBA" id="ARBA00014165"/>
    </source>
</evidence>
<dbReference type="InterPro" id="IPR014718">
    <property type="entry name" value="GH-type_carb-bd"/>
</dbReference>
<keyword evidence="18" id="KW-1185">Reference proteome</keyword>
<evidence type="ECO:0000256" key="3">
    <source>
        <dbReference type="ARBA" id="ARBA00005028"/>
    </source>
</evidence>
<dbReference type="PANTHER" id="PTHR10091:SF0">
    <property type="entry name" value="GALACTOSE MUTAROTASE"/>
    <property type="match status" value="1"/>
</dbReference>
<feature type="active site" description="Proton acceptor" evidence="13">
    <location>
        <position position="330"/>
    </location>
</feature>
<dbReference type="PATRIC" id="fig|926566.3.peg.1750"/>
<feature type="binding site" evidence="14">
    <location>
        <position position="265"/>
    </location>
    <ligand>
        <name>beta-D-galactose</name>
        <dbReference type="ChEBI" id="CHEBI:27667"/>
    </ligand>
</feature>
<feature type="binding site" evidence="15">
    <location>
        <begin position="99"/>
        <end position="100"/>
    </location>
    <ligand>
        <name>beta-D-galactose</name>
        <dbReference type="ChEBI" id="CHEBI:27667"/>
    </ligand>
</feature>
<comment type="pathway">
    <text evidence="3 12">Carbohydrate metabolism; hexose metabolism.</text>
</comment>
<dbReference type="InterPro" id="IPR047215">
    <property type="entry name" value="Galactose_mutarotase-like"/>
</dbReference>
<sequence>MLKRTLFVLLLVSAGIVAHAEVTRASFGNMPDGRAVDVFTLTSRNVEAKVITYGARLIDIRTPDRNGKIADVMLGYDTLPEWLADRGSYNGSIVGRYGNRIANGRFTIDGKEYQVPPNDGPNALHGGRGGFDKKLWTAKQLPDGVELTLVSPDGDMGLPGTLTAQVTYTLKGNALKIDYKATTDKPTVVNLTNHTYFNLTGTDEDVLGHQLIIHGDRYTPTSKTLIPTGKLDSVANTPMDFRTSHTIGERIAAPFEALTMGGGYDHNWVLNGPDGVLKPAADVYEPKSGRTLKVTTTQPGVQFYSGNFLNGMLTGRGGIKYTKHMGFCLETQHFPDSPNEPSFPSTVLRPGQTASSTTIFTFGIKK</sequence>
<feature type="active site" description="Proton donor" evidence="13">
    <location>
        <position position="194"/>
    </location>
</feature>
<keyword evidence="9" id="KW-0597">Phosphoprotein</keyword>
<evidence type="ECO:0000313" key="17">
    <source>
        <dbReference type="EMBL" id="AFL88072.1"/>
    </source>
</evidence>
<accession>I3ZFQ4</accession>
<dbReference type="Pfam" id="PF01263">
    <property type="entry name" value="Aldose_epim"/>
    <property type="match status" value="1"/>
</dbReference>
<dbReference type="Gene3D" id="2.70.98.10">
    <property type="match status" value="1"/>
</dbReference>
<gene>
    <name evidence="17" type="ordered locus">Terro_1776</name>
</gene>
<evidence type="ECO:0000256" key="8">
    <source>
        <dbReference type="ARBA" id="ARBA00022490"/>
    </source>
</evidence>
<dbReference type="GO" id="GO:0005737">
    <property type="term" value="C:cytoplasm"/>
    <property type="evidence" value="ECO:0007669"/>
    <property type="project" value="UniProtKB-SubCell"/>
</dbReference>
<organism evidence="17 18">
    <name type="scientific">Terriglobus roseus (strain DSM 18391 / NRRL B-41598 / KBS 63)</name>
    <dbReference type="NCBI Taxonomy" id="926566"/>
    <lineage>
        <taxon>Bacteria</taxon>
        <taxon>Pseudomonadati</taxon>
        <taxon>Acidobacteriota</taxon>
        <taxon>Terriglobia</taxon>
        <taxon>Terriglobales</taxon>
        <taxon>Acidobacteriaceae</taxon>
        <taxon>Terriglobus</taxon>
    </lineage>
</organism>
<dbReference type="HOGENOM" id="CLU_031753_2_0_0"/>
<dbReference type="PANTHER" id="PTHR10091">
    <property type="entry name" value="ALDOSE-1-EPIMERASE"/>
    <property type="match status" value="1"/>
</dbReference>
<dbReference type="SUPFAM" id="SSF74650">
    <property type="entry name" value="Galactose mutarotase-like"/>
    <property type="match status" value="1"/>
</dbReference>
<dbReference type="EMBL" id="CP003379">
    <property type="protein sequence ID" value="AFL88072.1"/>
    <property type="molecule type" value="Genomic_DNA"/>
</dbReference>
<name>I3ZFQ4_TERRK</name>
<evidence type="ECO:0000256" key="14">
    <source>
        <dbReference type="PIRSR" id="PIRSR005096-2"/>
    </source>
</evidence>
<dbReference type="KEGG" id="trs:Terro_1776"/>
<protein>
    <recommendedName>
        <fullName evidence="7 12">Aldose 1-epimerase</fullName>
        <ecNumber evidence="6 12">5.1.3.3</ecNumber>
    </recommendedName>
</protein>
<dbReference type="GO" id="GO:0033499">
    <property type="term" value="P:galactose catabolic process via UDP-galactose, Leloir pathway"/>
    <property type="evidence" value="ECO:0007669"/>
    <property type="project" value="TreeGrafter"/>
</dbReference>
<feature type="chain" id="PRO_5003684027" description="Aldose 1-epimerase" evidence="16">
    <location>
        <begin position="21"/>
        <end position="366"/>
    </location>
</feature>
<dbReference type="AlphaFoldDB" id="I3ZFQ4"/>
<keyword evidence="11 12" id="KW-0119">Carbohydrate metabolism</keyword>
<dbReference type="PIRSF" id="PIRSF005096">
    <property type="entry name" value="GALM"/>
    <property type="match status" value="1"/>
</dbReference>
<dbReference type="UniPathway" id="UPA00242"/>
<dbReference type="NCBIfam" id="NF008277">
    <property type="entry name" value="PRK11055.1"/>
    <property type="match status" value="1"/>
</dbReference>
<dbReference type="eggNOG" id="COG2017">
    <property type="taxonomic scope" value="Bacteria"/>
</dbReference>
<evidence type="ECO:0000256" key="13">
    <source>
        <dbReference type="PIRSR" id="PIRSR005096-1"/>
    </source>
</evidence>
<dbReference type="OrthoDB" id="9779408at2"/>
<dbReference type="GO" id="GO:0004034">
    <property type="term" value="F:aldose 1-epimerase activity"/>
    <property type="evidence" value="ECO:0007669"/>
    <property type="project" value="UniProtKB-EC"/>
</dbReference>
<dbReference type="PROSITE" id="PS00545">
    <property type="entry name" value="ALDOSE_1_EPIMERASE"/>
    <property type="match status" value="1"/>
</dbReference>
<evidence type="ECO:0000256" key="5">
    <source>
        <dbReference type="ARBA" id="ARBA00011245"/>
    </source>
</evidence>
<dbReference type="EC" id="5.1.3.3" evidence="6 12"/>
<dbReference type="GO" id="GO:0006006">
    <property type="term" value="P:glucose metabolic process"/>
    <property type="evidence" value="ECO:0007669"/>
    <property type="project" value="TreeGrafter"/>
</dbReference>
<feature type="signal peptide" evidence="16">
    <location>
        <begin position="1"/>
        <end position="20"/>
    </location>
</feature>
<dbReference type="GO" id="GO:0030246">
    <property type="term" value="F:carbohydrate binding"/>
    <property type="evidence" value="ECO:0007669"/>
    <property type="project" value="InterPro"/>
</dbReference>
<dbReference type="STRING" id="926566.Terro_1776"/>
<evidence type="ECO:0000256" key="11">
    <source>
        <dbReference type="ARBA" id="ARBA00023277"/>
    </source>
</evidence>
<evidence type="ECO:0000256" key="10">
    <source>
        <dbReference type="ARBA" id="ARBA00023235"/>
    </source>
</evidence>
<dbReference type="Proteomes" id="UP000006056">
    <property type="component" value="Chromosome"/>
</dbReference>
<keyword evidence="16" id="KW-0732">Signal</keyword>
<evidence type="ECO:0000256" key="12">
    <source>
        <dbReference type="PIRNR" id="PIRNR005096"/>
    </source>
</evidence>
<reference evidence="17 18" key="1">
    <citation type="submission" date="2012-06" db="EMBL/GenBank/DDBJ databases">
        <title>Complete genome of Terriglobus roseus DSM 18391.</title>
        <authorList>
            <consortium name="US DOE Joint Genome Institute (JGI-PGF)"/>
            <person name="Lucas S."/>
            <person name="Copeland A."/>
            <person name="Lapidus A."/>
            <person name="Glavina del Rio T."/>
            <person name="Dalin E."/>
            <person name="Tice H."/>
            <person name="Bruce D."/>
            <person name="Goodwin L."/>
            <person name="Pitluck S."/>
            <person name="Peters L."/>
            <person name="Mikhailova N."/>
            <person name="Munk A.C.C."/>
            <person name="Kyrpides N."/>
            <person name="Mavromatis K."/>
            <person name="Ivanova N."/>
            <person name="Brettin T."/>
            <person name="Detter J.C."/>
            <person name="Han C."/>
            <person name="Larimer F."/>
            <person name="Land M."/>
            <person name="Hauser L."/>
            <person name="Markowitz V."/>
            <person name="Cheng J.-F."/>
            <person name="Hugenholtz P."/>
            <person name="Woyke T."/>
            <person name="Wu D."/>
            <person name="Brambilla E."/>
            <person name="Klenk H.-P."/>
            <person name="Eisen J.A."/>
        </authorList>
    </citation>
    <scope>NUCLEOTIDE SEQUENCE [LARGE SCALE GENOMIC DNA]</scope>
    <source>
        <strain evidence="18">DSM 18391 / NRRL B-41598 / KBS 63</strain>
    </source>
</reference>
<evidence type="ECO:0000256" key="15">
    <source>
        <dbReference type="PIRSR" id="PIRSR005096-3"/>
    </source>
</evidence>
<evidence type="ECO:0000256" key="6">
    <source>
        <dbReference type="ARBA" id="ARBA00013185"/>
    </source>
</evidence>
<evidence type="ECO:0000256" key="2">
    <source>
        <dbReference type="ARBA" id="ARBA00004496"/>
    </source>
</evidence>
<comment type="subcellular location">
    <subcellularLocation>
        <location evidence="2">Cytoplasm</location>
    </subcellularLocation>
</comment>
<comment type="similarity">
    <text evidence="4 12">Belongs to the aldose epimerase family.</text>
</comment>
<comment type="catalytic activity">
    <reaction evidence="1 12">
        <text>alpha-D-glucose = beta-D-glucose</text>
        <dbReference type="Rhea" id="RHEA:10264"/>
        <dbReference type="ChEBI" id="CHEBI:15903"/>
        <dbReference type="ChEBI" id="CHEBI:17925"/>
        <dbReference type="EC" id="5.1.3.3"/>
    </reaction>
</comment>
<evidence type="ECO:0000256" key="1">
    <source>
        <dbReference type="ARBA" id="ARBA00001614"/>
    </source>
</evidence>
<dbReference type="InterPro" id="IPR015443">
    <property type="entry name" value="Aldose_1-epimerase"/>
</dbReference>
<evidence type="ECO:0000256" key="9">
    <source>
        <dbReference type="ARBA" id="ARBA00022553"/>
    </source>
</evidence>
<dbReference type="FunFam" id="2.70.98.10:FF:000003">
    <property type="entry name" value="Aldose 1-epimerase"/>
    <property type="match status" value="1"/>
</dbReference>
<feature type="binding site" evidence="15">
    <location>
        <begin position="194"/>
        <end position="196"/>
    </location>
    <ligand>
        <name>beta-D-galactose</name>
        <dbReference type="ChEBI" id="CHEBI:27667"/>
    </ligand>
</feature>
<keyword evidence="8" id="KW-0963">Cytoplasm</keyword>
<proteinExistence type="inferred from homology"/>
<comment type="subunit">
    <text evidence="5">Monomer.</text>
</comment>
<dbReference type="InterPro" id="IPR008183">
    <property type="entry name" value="Aldose_1/G6P_1-epimerase"/>
</dbReference>
<evidence type="ECO:0000256" key="16">
    <source>
        <dbReference type="SAM" id="SignalP"/>
    </source>
</evidence>
<evidence type="ECO:0000256" key="4">
    <source>
        <dbReference type="ARBA" id="ARBA00006206"/>
    </source>
</evidence>